<dbReference type="InterPro" id="IPR036390">
    <property type="entry name" value="WH_DNA-bd_sf"/>
</dbReference>
<comment type="similarity">
    <text evidence="1">Belongs to the LysR transcriptional regulatory family.</text>
</comment>
<protein>
    <submittedName>
        <fullName evidence="6">DNA-binding transcriptional LysR family regulator</fullName>
    </submittedName>
</protein>
<evidence type="ECO:0000256" key="3">
    <source>
        <dbReference type="ARBA" id="ARBA00023125"/>
    </source>
</evidence>
<dbReference type="Pfam" id="PF03466">
    <property type="entry name" value="LysR_substrate"/>
    <property type="match status" value="1"/>
</dbReference>
<dbReference type="SUPFAM" id="SSF46785">
    <property type="entry name" value="Winged helix' DNA-binding domain"/>
    <property type="match status" value="1"/>
</dbReference>
<evidence type="ECO:0000313" key="7">
    <source>
        <dbReference type="Proteomes" id="UP000320593"/>
    </source>
</evidence>
<dbReference type="Proteomes" id="UP000320593">
    <property type="component" value="Unassembled WGS sequence"/>
</dbReference>
<proteinExistence type="inferred from homology"/>
<keyword evidence="2" id="KW-0805">Transcription regulation</keyword>
<organism evidence="6 7">
    <name type="scientific">Roseibium hamelinense</name>
    <dbReference type="NCBI Taxonomy" id="150831"/>
    <lineage>
        <taxon>Bacteria</taxon>
        <taxon>Pseudomonadati</taxon>
        <taxon>Pseudomonadota</taxon>
        <taxon>Alphaproteobacteria</taxon>
        <taxon>Hyphomicrobiales</taxon>
        <taxon>Stappiaceae</taxon>
        <taxon>Roseibium</taxon>
    </lineage>
</organism>
<dbReference type="SUPFAM" id="SSF53850">
    <property type="entry name" value="Periplasmic binding protein-like II"/>
    <property type="match status" value="1"/>
</dbReference>
<dbReference type="CDD" id="cd05466">
    <property type="entry name" value="PBP2_LTTR_substrate"/>
    <property type="match status" value="1"/>
</dbReference>
<dbReference type="PRINTS" id="PR00039">
    <property type="entry name" value="HTHLYSR"/>
</dbReference>
<dbReference type="FunFam" id="1.10.10.10:FF:000001">
    <property type="entry name" value="LysR family transcriptional regulator"/>
    <property type="match status" value="1"/>
</dbReference>
<keyword evidence="3 6" id="KW-0238">DNA-binding</keyword>
<dbReference type="GO" id="GO:0003677">
    <property type="term" value="F:DNA binding"/>
    <property type="evidence" value="ECO:0007669"/>
    <property type="project" value="UniProtKB-KW"/>
</dbReference>
<dbReference type="InterPro" id="IPR050950">
    <property type="entry name" value="HTH-type_LysR_regulators"/>
</dbReference>
<evidence type="ECO:0000256" key="4">
    <source>
        <dbReference type="ARBA" id="ARBA00023163"/>
    </source>
</evidence>
<dbReference type="PROSITE" id="PS50931">
    <property type="entry name" value="HTH_LYSR"/>
    <property type="match status" value="1"/>
</dbReference>
<dbReference type="OrthoDB" id="9815174at2"/>
<dbReference type="Gene3D" id="3.40.190.290">
    <property type="match status" value="1"/>
</dbReference>
<dbReference type="RefSeq" id="WP_145343467.1">
    <property type="nucleotide sequence ID" value="NZ_SMLY01000076.1"/>
</dbReference>
<evidence type="ECO:0000256" key="2">
    <source>
        <dbReference type="ARBA" id="ARBA00023015"/>
    </source>
</evidence>
<name>A0A562T1U2_9HYPH</name>
<evidence type="ECO:0000313" key="6">
    <source>
        <dbReference type="EMBL" id="TWI87128.1"/>
    </source>
</evidence>
<gene>
    <name evidence="6" type="ORF">JM93_02366</name>
</gene>
<dbReference type="Pfam" id="PF00126">
    <property type="entry name" value="HTH_1"/>
    <property type="match status" value="1"/>
</dbReference>
<dbReference type="PANTHER" id="PTHR30419:SF31">
    <property type="entry name" value="BLR3139 PROTEIN"/>
    <property type="match status" value="1"/>
</dbReference>
<evidence type="ECO:0000259" key="5">
    <source>
        <dbReference type="PROSITE" id="PS50931"/>
    </source>
</evidence>
<dbReference type="InterPro" id="IPR005119">
    <property type="entry name" value="LysR_subst-bd"/>
</dbReference>
<reference evidence="6 7" key="1">
    <citation type="submission" date="2019-07" db="EMBL/GenBank/DDBJ databases">
        <title>Genomic Encyclopedia of Archaeal and Bacterial Type Strains, Phase II (KMG-II): from individual species to whole genera.</title>
        <authorList>
            <person name="Goeker M."/>
        </authorList>
    </citation>
    <scope>NUCLEOTIDE SEQUENCE [LARGE SCALE GENOMIC DNA]</scope>
    <source>
        <strain evidence="6 7">ATCC BAA-252</strain>
    </source>
</reference>
<dbReference type="GO" id="GO:0003700">
    <property type="term" value="F:DNA-binding transcription factor activity"/>
    <property type="evidence" value="ECO:0007669"/>
    <property type="project" value="InterPro"/>
</dbReference>
<keyword evidence="7" id="KW-1185">Reference proteome</keyword>
<dbReference type="GO" id="GO:0005829">
    <property type="term" value="C:cytosol"/>
    <property type="evidence" value="ECO:0007669"/>
    <property type="project" value="TreeGrafter"/>
</dbReference>
<dbReference type="Gene3D" id="1.10.10.10">
    <property type="entry name" value="Winged helix-like DNA-binding domain superfamily/Winged helix DNA-binding domain"/>
    <property type="match status" value="1"/>
</dbReference>
<sequence length="312" mass="34307">MERLPPYELVDLRLLIALAEHRHFARAAQACGLSQPALSARIRKLENALQTPLIYRAKRFEGFTPDGELALGWARRILADCAGLVQDVRAEEQGPHGTLRIGVVPSATPYAGRLSGQIAVKFPNLMPQLLSLSSKAIGTGLSDFSLDAGVTYLDTEGAEPSAELPANSRYLFTETYCVVARAEVVPRPTGELTWTEAANLPIGLLTRDMQNRRIIDDAFRRVGITPNLRFESNSFNAILSLVRDHGFATILPLLQVEAGLTEDLEVWDLVEPNVEARVGLVIPDRDPILPVTRALLTALDELENVRSSELIR</sequence>
<keyword evidence="4" id="KW-0804">Transcription</keyword>
<evidence type="ECO:0000256" key="1">
    <source>
        <dbReference type="ARBA" id="ARBA00009437"/>
    </source>
</evidence>
<feature type="domain" description="HTH lysR-type" evidence="5">
    <location>
        <begin position="7"/>
        <end position="66"/>
    </location>
</feature>
<dbReference type="PANTHER" id="PTHR30419">
    <property type="entry name" value="HTH-TYPE TRANSCRIPTIONAL REGULATOR YBHD"/>
    <property type="match status" value="1"/>
</dbReference>
<dbReference type="InterPro" id="IPR036388">
    <property type="entry name" value="WH-like_DNA-bd_sf"/>
</dbReference>
<dbReference type="EMBL" id="VLLF01000005">
    <property type="protein sequence ID" value="TWI87128.1"/>
    <property type="molecule type" value="Genomic_DNA"/>
</dbReference>
<comment type="caution">
    <text evidence="6">The sequence shown here is derived from an EMBL/GenBank/DDBJ whole genome shotgun (WGS) entry which is preliminary data.</text>
</comment>
<accession>A0A562T1U2</accession>
<dbReference type="InterPro" id="IPR000847">
    <property type="entry name" value="LysR_HTH_N"/>
</dbReference>
<dbReference type="AlphaFoldDB" id="A0A562T1U2"/>